<dbReference type="PROSITE" id="PS51755">
    <property type="entry name" value="OMPR_PHOB"/>
    <property type="match status" value="1"/>
</dbReference>
<dbReference type="EMBL" id="BPEY01000078">
    <property type="protein sequence ID" value="GIU49988.1"/>
    <property type="molecule type" value="Genomic_DNA"/>
</dbReference>
<evidence type="ECO:0000259" key="8">
    <source>
        <dbReference type="PROSITE" id="PS50110"/>
    </source>
</evidence>
<dbReference type="Gene3D" id="3.40.50.2300">
    <property type="match status" value="1"/>
</dbReference>
<feature type="modified residue" description="4-aspartylphosphate" evidence="6">
    <location>
        <position position="52"/>
    </location>
</feature>
<keyword evidence="5" id="KW-0804">Transcription</keyword>
<dbReference type="SMART" id="SM00862">
    <property type="entry name" value="Trans_reg_C"/>
    <property type="match status" value="1"/>
</dbReference>
<dbReference type="PANTHER" id="PTHR48111">
    <property type="entry name" value="REGULATOR OF RPOS"/>
    <property type="match status" value="1"/>
</dbReference>
<keyword evidence="11" id="KW-1185">Reference proteome</keyword>
<protein>
    <submittedName>
        <fullName evidence="10">DNA-binding response regulator</fullName>
    </submittedName>
</protein>
<dbReference type="Gene3D" id="1.10.10.10">
    <property type="entry name" value="Winged helix-like DNA-binding domain superfamily/Winged helix DNA-binding domain"/>
    <property type="match status" value="1"/>
</dbReference>
<dbReference type="Gene3D" id="6.10.250.690">
    <property type="match status" value="1"/>
</dbReference>
<sequence length="225" mass="25066">MIRVLLIEDDRDLAETLSQLMEISQMLPDHASNGIAGRNLASNNQYEVLVIDVGLPKLDGYSLCKQLRASGIDTPILFLTAFSSIDDKLEGFASGGDDYLAKPFDNRELIARIKALAGRKSSRVKRLEVAGLIMDCEQQIVTYQNEQLELTPASYTLLEVLMRASPEIVSRQSLENKLWGDEPPSSNVLKAQVYYLRRALTQVNIADMLSTYTGKGWALRPKSTQ</sequence>
<dbReference type="InterPro" id="IPR001867">
    <property type="entry name" value="OmpR/PhoB-type_DNA-bd"/>
</dbReference>
<evidence type="ECO:0000259" key="9">
    <source>
        <dbReference type="PROSITE" id="PS51755"/>
    </source>
</evidence>
<gene>
    <name evidence="10" type="ORF">TUM4438_34760</name>
</gene>
<evidence type="ECO:0000313" key="11">
    <source>
        <dbReference type="Proteomes" id="UP000887104"/>
    </source>
</evidence>
<feature type="domain" description="OmpR/PhoB-type" evidence="9">
    <location>
        <begin position="124"/>
        <end position="221"/>
    </location>
</feature>
<evidence type="ECO:0000256" key="6">
    <source>
        <dbReference type="PROSITE-ProRule" id="PRU00169"/>
    </source>
</evidence>
<proteinExistence type="predicted"/>
<dbReference type="InterPro" id="IPR036388">
    <property type="entry name" value="WH-like_DNA-bd_sf"/>
</dbReference>
<dbReference type="RefSeq" id="WP_220782447.1">
    <property type="nucleotide sequence ID" value="NZ_BPEY01000078.1"/>
</dbReference>
<dbReference type="Pfam" id="PF00486">
    <property type="entry name" value="Trans_reg_C"/>
    <property type="match status" value="1"/>
</dbReference>
<dbReference type="PROSITE" id="PS50110">
    <property type="entry name" value="RESPONSE_REGULATORY"/>
    <property type="match status" value="1"/>
</dbReference>
<evidence type="ECO:0000256" key="7">
    <source>
        <dbReference type="PROSITE-ProRule" id="PRU01091"/>
    </source>
</evidence>
<dbReference type="GO" id="GO:0003677">
    <property type="term" value="F:DNA binding"/>
    <property type="evidence" value="ECO:0007669"/>
    <property type="project" value="UniProtKB-KW"/>
</dbReference>
<dbReference type="InterPro" id="IPR011006">
    <property type="entry name" value="CheY-like_superfamily"/>
</dbReference>
<evidence type="ECO:0000256" key="2">
    <source>
        <dbReference type="ARBA" id="ARBA00023012"/>
    </source>
</evidence>
<comment type="caution">
    <text evidence="10">The sequence shown here is derived from an EMBL/GenBank/DDBJ whole genome shotgun (WGS) entry which is preliminary data.</text>
</comment>
<reference evidence="10" key="1">
    <citation type="submission" date="2021-05" db="EMBL/GenBank/DDBJ databases">
        <title>Molecular characterization for Shewanella algae harboring chromosomal blaOXA-55-like strains isolated from clinical and environment sample.</title>
        <authorList>
            <person name="Ohama Y."/>
            <person name="Aoki K."/>
            <person name="Harada S."/>
            <person name="Moriya K."/>
            <person name="Ishii Y."/>
            <person name="Tateda K."/>
        </authorList>
    </citation>
    <scope>NUCLEOTIDE SEQUENCE</scope>
    <source>
        <strain evidence="10">JCM 11563</strain>
    </source>
</reference>
<dbReference type="CDD" id="cd00383">
    <property type="entry name" value="trans_reg_C"/>
    <property type="match status" value="1"/>
</dbReference>
<keyword evidence="3" id="KW-0805">Transcription regulation</keyword>
<dbReference type="SMART" id="SM00448">
    <property type="entry name" value="REC"/>
    <property type="match status" value="1"/>
</dbReference>
<dbReference type="InterPro" id="IPR001789">
    <property type="entry name" value="Sig_transdc_resp-reg_receiver"/>
</dbReference>
<feature type="DNA-binding region" description="OmpR/PhoB-type" evidence="7">
    <location>
        <begin position="124"/>
        <end position="221"/>
    </location>
</feature>
<accession>A0ABQ4PPT0</accession>
<feature type="domain" description="Response regulatory" evidence="8">
    <location>
        <begin position="3"/>
        <end position="117"/>
    </location>
</feature>
<evidence type="ECO:0000256" key="1">
    <source>
        <dbReference type="ARBA" id="ARBA00022553"/>
    </source>
</evidence>
<evidence type="ECO:0000256" key="4">
    <source>
        <dbReference type="ARBA" id="ARBA00023125"/>
    </source>
</evidence>
<name>A0ABQ4PPT0_9GAMM</name>
<dbReference type="Proteomes" id="UP000887104">
    <property type="component" value="Unassembled WGS sequence"/>
</dbReference>
<evidence type="ECO:0000313" key="10">
    <source>
        <dbReference type="EMBL" id="GIU49988.1"/>
    </source>
</evidence>
<dbReference type="InterPro" id="IPR039420">
    <property type="entry name" value="WalR-like"/>
</dbReference>
<dbReference type="PANTHER" id="PTHR48111:SF22">
    <property type="entry name" value="REGULATOR OF RPOS"/>
    <property type="match status" value="1"/>
</dbReference>
<evidence type="ECO:0000256" key="3">
    <source>
        <dbReference type="ARBA" id="ARBA00023015"/>
    </source>
</evidence>
<dbReference type="SUPFAM" id="SSF52172">
    <property type="entry name" value="CheY-like"/>
    <property type="match status" value="1"/>
</dbReference>
<keyword evidence="1 6" id="KW-0597">Phosphoprotein</keyword>
<evidence type="ECO:0000256" key="5">
    <source>
        <dbReference type="ARBA" id="ARBA00023163"/>
    </source>
</evidence>
<organism evidence="10 11">
    <name type="scientific">Shewanella sairae</name>
    <dbReference type="NCBI Taxonomy" id="190310"/>
    <lineage>
        <taxon>Bacteria</taxon>
        <taxon>Pseudomonadati</taxon>
        <taxon>Pseudomonadota</taxon>
        <taxon>Gammaproteobacteria</taxon>
        <taxon>Alteromonadales</taxon>
        <taxon>Shewanellaceae</taxon>
        <taxon>Shewanella</taxon>
    </lineage>
</organism>
<dbReference type="Pfam" id="PF00072">
    <property type="entry name" value="Response_reg"/>
    <property type="match status" value="1"/>
</dbReference>
<keyword evidence="2" id="KW-0902">Two-component regulatory system</keyword>
<keyword evidence="4 7" id="KW-0238">DNA-binding</keyword>